<proteinExistence type="predicted"/>
<keyword evidence="2" id="KW-1185">Reference proteome</keyword>
<evidence type="ECO:0000313" key="2">
    <source>
        <dbReference type="Proteomes" id="UP000294927"/>
    </source>
</evidence>
<name>A0A4R7W3B2_9PSEU</name>
<dbReference type="RefSeq" id="WP_133900467.1">
    <property type="nucleotide sequence ID" value="NZ_SOCP01000001.1"/>
</dbReference>
<reference evidence="1 2" key="1">
    <citation type="submission" date="2019-03" db="EMBL/GenBank/DDBJ databases">
        <title>Genomic Encyclopedia of Archaeal and Bacterial Type Strains, Phase II (KMG-II): from individual species to whole genera.</title>
        <authorList>
            <person name="Goeker M."/>
        </authorList>
    </citation>
    <scope>NUCLEOTIDE SEQUENCE [LARGE SCALE GENOMIC DNA]</scope>
    <source>
        <strain evidence="1 2">DSM 45499</strain>
    </source>
</reference>
<keyword evidence="1" id="KW-0238">DNA-binding</keyword>
<dbReference type="AlphaFoldDB" id="A0A4R7W3B2"/>
<dbReference type="PANTHER" id="PTHR38479">
    <property type="entry name" value="LMO0824 PROTEIN"/>
    <property type="match status" value="1"/>
</dbReference>
<dbReference type="PANTHER" id="PTHR38479:SF2">
    <property type="entry name" value="WINGED HELIX DNA-BINDING DOMAIN-CONTAINING PROTEIN"/>
    <property type="match status" value="1"/>
</dbReference>
<gene>
    <name evidence="1" type="ORF">CLV71_1011</name>
</gene>
<comment type="caution">
    <text evidence="1">The sequence shown here is derived from an EMBL/GenBank/DDBJ whole genome shotgun (WGS) entry which is preliminary data.</text>
</comment>
<dbReference type="OrthoDB" id="9148135at2"/>
<evidence type="ECO:0000313" key="1">
    <source>
        <dbReference type="EMBL" id="TDV57130.1"/>
    </source>
</evidence>
<protein>
    <submittedName>
        <fullName evidence="1">Winged helix DNA-binding protein</fullName>
    </submittedName>
</protein>
<dbReference type="InterPro" id="IPR009351">
    <property type="entry name" value="AlkZ-like"/>
</dbReference>
<dbReference type="Pfam" id="PF06224">
    <property type="entry name" value="AlkZ-like"/>
    <property type="match status" value="1"/>
</dbReference>
<organism evidence="1 2">
    <name type="scientific">Actinophytocola oryzae</name>
    <dbReference type="NCBI Taxonomy" id="502181"/>
    <lineage>
        <taxon>Bacteria</taxon>
        <taxon>Bacillati</taxon>
        <taxon>Actinomycetota</taxon>
        <taxon>Actinomycetes</taxon>
        <taxon>Pseudonocardiales</taxon>
        <taxon>Pseudonocardiaceae</taxon>
    </lineage>
</organism>
<dbReference type="GO" id="GO:0003677">
    <property type="term" value="F:DNA binding"/>
    <property type="evidence" value="ECO:0007669"/>
    <property type="project" value="UniProtKB-KW"/>
</dbReference>
<sequence>MTTMTWAQVCARRLDRHGLATPLTGGPADVVSSVAGTHGQVMSAAEISIALRLENATRETVRTAVRTGELVKAFGPRGTVHLLPAAELPNWFAALAAVPTVGPSHPRSVQMTCAQFDQVLAAIAAAVRGAELTVDELSDAVVAATGPWAGDRVMEAFGGKWPRWRQALPTAGTRGLLCFGPNRGRNATYTSPPTVTAEQVDPLPWLLSRYLHAFGPSTPARFANWLNTSDTWARDLFESTDLEPVTVDGEELWVERGDTALPAEPPSGVRLLPYFDTYAYAVGNDRHRLNPGTAATRARGNFQVLLTDGLVGGVWHQKRTGRRVAVTVEPFTRLTKPRLRDLEAQVNRIGMIVGASPTLTIGEVSMGGHA</sequence>
<dbReference type="EMBL" id="SOCP01000001">
    <property type="protein sequence ID" value="TDV57130.1"/>
    <property type="molecule type" value="Genomic_DNA"/>
</dbReference>
<dbReference type="Proteomes" id="UP000294927">
    <property type="component" value="Unassembled WGS sequence"/>
</dbReference>
<accession>A0A4R7W3B2</accession>